<dbReference type="EMBL" id="AP022587">
    <property type="protein sequence ID" value="BBY21275.1"/>
    <property type="molecule type" value="Genomic_DNA"/>
</dbReference>
<dbReference type="Proteomes" id="UP000467130">
    <property type="component" value="Chromosome"/>
</dbReference>
<evidence type="ECO:0000313" key="1">
    <source>
        <dbReference type="EMBL" id="BBY21275.1"/>
    </source>
</evidence>
<dbReference type="AlphaFoldDB" id="A0A7I7Q4K6"/>
<organism evidence="1 2">
    <name type="scientific">Mycobacterium stomatepiae</name>
    <dbReference type="NCBI Taxonomy" id="470076"/>
    <lineage>
        <taxon>Bacteria</taxon>
        <taxon>Bacillati</taxon>
        <taxon>Actinomycetota</taxon>
        <taxon>Actinomycetes</taxon>
        <taxon>Mycobacteriales</taxon>
        <taxon>Mycobacteriaceae</taxon>
        <taxon>Mycobacterium</taxon>
        <taxon>Mycobacterium simiae complex</taxon>
    </lineage>
</organism>
<dbReference type="KEGG" id="msto:MSTO_14800"/>
<gene>
    <name evidence="1" type="ORF">MSTO_14800</name>
</gene>
<reference evidence="1 2" key="1">
    <citation type="journal article" date="2019" name="Emerg. Microbes Infect.">
        <title>Comprehensive subspecies identification of 175 nontuberculous mycobacteria species based on 7547 genomic profiles.</title>
        <authorList>
            <person name="Matsumoto Y."/>
            <person name="Kinjo T."/>
            <person name="Motooka D."/>
            <person name="Nabeya D."/>
            <person name="Jung N."/>
            <person name="Uechi K."/>
            <person name="Horii T."/>
            <person name="Iida T."/>
            <person name="Fujita J."/>
            <person name="Nakamura S."/>
        </authorList>
    </citation>
    <scope>NUCLEOTIDE SEQUENCE [LARGE SCALE GENOMIC DNA]</scope>
    <source>
        <strain evidence="1 2">JCM 17783</strain>
    </source>
</reference>
<sequence>MRSQQFLVPHRPGQRIVAGLVVDVDQPHRRQLGCLQRLGQGRGEPRLIHHGFRAGIAQQIDQFVGDVTIVHVERGDPRQVCAQHALEVFVAVGHVQPEMTLPGFVRSQFVTFPAGAQSPRVQRLREPPGAFGSLRVGESSVSKHNAVAIRICGRDRREHLGEIEFH</sequence>
<protein>
    <submittedName>
        <fullName evidence="1">Uncharacterized protein</fullName>
    </submittedName>
</protein>
<keyword evidence="2" id="KW-1185">Reference proteome</keyword>
<proteinExistence type="predicted"/>
<accession>A0A7I7Q4K6</accession>
<evidence type="ECO:0000313" key="2">
    <source>
        <dbReference type="Proteomes" id="UP000467130"/>
    </source>
</evidence>
<name>A0A7I7Q4K6_9MYCO</name>